<dbReference type="EMBL" id="FLQV01000139">
    <property type="protein sequence ID" value="SBS82552.1"/>
    <property type="molecule type" value="Genomic_DNA"/>
</dbReference>
<dbReference type="Gene3D" id="3.30.428.10">
    <property type="entry name" value="HIT-like"/>
    <property type="match status" value="1"/>
</dbReference>
<organism evidence="1 2">
    <name type="scientific">Plasmodium ovale curtisi</name>
    <dbReference type="NCBI Taxonomy" id="864141"/>
    <lineage>
        <taxon>Eukaryota</taxon>
        <taxon>Sar</taxon>
        <taxon>Alveolata</taxon>
        <taxon>Apicomplexa</taxon>
        <taxon>Aconoidasida</taxon>
        <taxon>Haemosporida</taxon>
        <taxon>Plasmodiidae</taxon>
        <taxon>Plasmodium</taxon>
        <taxon>Plasmodium (Plasmodium)</taxon>
    </lineage>
</organism>
<keyword evidence="1" id="KW-0418">Kinase</keyword>
<protein>
    <submittedName>
        <fullName evidence="1">Protein kinase C inhibitor</fullName>
    </submittedName>
</protein>
<dbReference type="InterPro" id="IPR001310">
    <property type="entry name" value="Histidine_triad_HIT"/>
</dbReference>
<keyword evidence="1" id="KW-0808">Transferase</keyword>
<dbReference type="Pfam" id="PF11969">
    <property type="entry name" value="DcpS_C"/>
    <property type="match status" value="1"/>
</dbReference>
<accession>A0A1A8VT86</accession>
<dbReference type="InterPro" id="IPR036265">
    <property type="entry name" value="HIT-like_sf"/>
</dbReference>
<dbReference type="PRINTS" id="PR00332">
    <property type="entry name" value="HISTRIAD"/>
</dbReference>
<dbReference type="Proteomes" id="UP000078546">
    <property type="component" value="Unassembled WGS sequence"/>
</dbReference>
<proteinExistence type="predicted"/>
<dbReference type="GO" id="GO:0016301">
    <property type="term" value="F:kinase activity"/>
    <property type="evidence" value="ECO:0007669"/>
    <property type="project" value="UniProtKB-KW"/>
</dbReference>
<evidence type="ECO:0000313" key="2">
    <source>
        <dbReference type="Proteomes" id="UP000078546"/>
    </source>
</evidence>
<dbReference type="SUPFAM" id="SSF54197">
    <property type="entry name" value="HIT-like"/>
    <property type="match status" value="1"/>
</dbReference>
<reference evidence="2" key="1">
    <citation type="submission" date="2016-05" db="EMBL/GenBank/DDBJ databases">
        <authorList>
            <person name="Naeem Raeece"/>
        </authorList>
    </citation>
    <scope>NUCLEOTIDE SEQUENCE [LARGE SCALE GENOMIC DNA]</scope>
</reference>
<dbReference type="AlphaFoldDB" id="A0A1A8VT86"/>
<evidence type="ECO:0000313" key="1">
    <source>
        <dbReference type="EMBL" id="SBS82552.1"/>
    </source>
</evidence>
<dbReference type="PANTHER" id="PTHR23089">
    <property type="entry name" value="HISTIDINE TRIAD HIT PROTEIN"/>
    <property type="match status" value="1"/>
</dbReference>
<sequence>MQKANKKTSKCKSGYSEQLLRRSTFAITLLETPQILLCLMKAASGAVGNNIRNFAFNCFVKLAYRNKYLTRAINSKLTKMADEEEKALAAAGKDENGDSIFGKIARKEMKVDIVYEDDKVLAFNDINPQAPVHILVIPKIRDGLTRLSKAEERHKEILGHMMWAVAEIVREKNLGDFRLVANEMATRIKSQSGVKKKKKEKATTTTTRLGISEVIAYLQVSTNECLVMRTFVSVISNTER</sequence>
<name>A0A1A8VT86_PLAOA</name>
<gene>
    <name evidence="1" type="ORF">POVCU1_007940</name>
</gene>